<dbReference type="PROSITE" id="PS51186">
    <property type="entry name" value="GNAT"/>
    <property type="match status" value="1"/>
</dbReference>
<sequence length="183" mass="21166">MHITAKNHEQFTFRRLETHDADLLGDFFEDLSQETRSKFGPHPLTREYARERLCATEEHDNVTRYLIASDDKVVGYFIVDFRQSPHEHARYQTYQVDLDSTRDPVFAPCIADHYQSLGVASQAMAALIEGLTNEGIRSLVLMGGTQLPNHVARRFYRKFGFKEQGEFHTHHNGLDNVDMRLIL</sequence>
<evidence type="ECO:0000313" key="1">
    <source>
        <dbReference type="EMBL" id="KJY75002.1"/>
    </source>
</evidence>
<organism evidence="1">
    <name type="scientific">Vibrio coralliilyticus</name>
    <dbReference type="NCBI Taxonomy" id="190893"/>
    <lineage>
        <taxon>Bacteria</taxon>
        <taxon>Pseudomonadati</taxon>
        <taxon>Pseudomonadota</taxon>
        <taxon>Gammaproteobacteria</taxon>
        <taxon>Vibrionales</taxon>
        <taxon>Vibrionaceae</taxon>
        <taxon>Vibrio</taxon>
    </lineage>
</organism>
<name>A0A837G8E6_9VIBR</name>
<dbReference type="InterPro" id="IPR016181">
    <property type="entry name" value="Acyl_CoA_acyltransferase"/>
</dbReference>
<dbReference type="EMBL" id="JXXR01000008">
    <property type="protein sequence ID" value="KJY75002.1"/>
    <property type="molecule type" value="Genomic_DNA"/>
</dbReference>
<dbReference type="AlphaFoldDB" id="A0A837G8E6"/>
<protein>
    <submittedName>
        <fullName evidence="1">Uncharacterized protein</fullName>
    </submittedName>
</protein>
<dbReference type="GO" id="GO:0016747">
    <property type="term" value="F:acyltransferase activity, transferring groups other than amino-acyl groups"/>
    <property type="evidence" value="ECO:0007669"/>
    <property type="project" value="InterPro"/>
</dbReference>
<dbReference type="Pfam" id="PF00583">
    <property type="entry name" value="Acetyltransf_1"/>
    <property type="match status" value="1"/>
</dbReference>
<gene>
    <name evidence="1" type="ORF">TW71_08760</name>
</gene>
<dbReference type="Gene3D" id="3.40.630.30">
    <property type="match status" value="1"/>
</dbReference>
<accession>A0A837G8E6</accession>
<proteinExistence type="predicted"/>
<dbReference type="RefSeq" id="WP_045985600.1">
    <property type="nucleotide sequence ID" value="NZ_CP063053.1"/>
</dbReference>
<comment type="caution">
    <text evidence="1">The sequence shown here is derived from an EMBL/GenBank/DDBJ whole genome shotgun (WGS) entry which is preliminary data.</text>
</comment>
<dbReference type="InterPro" id="IPR000182">
    <property type="entry name" value="GNAT_dom"/>
</dbReference>
<reference evidence="1" key="1">
    <citation type="journal article" date="2015" name="BMC Genomics">
        <title>Genome mining reveals unlocked bioactive potential of marine Gram-negative bacteria.</title>
        <authorList>
            <person name="Machado H."/>
            <person name="Sonnenschein E.C."/>
            <person name="Melchiorsen J."/>
            <person name="Gram L."/>
        </authorList>
    </citation>
    <scope>NUCLEOTIDE SEQUENCE</scope>
    <source>
        <strain evidence="1">S2052</strain>
    </source>
</reference>
<dbReference type="SUPFAM" id="SSF55729">
    <property type="entry name" value="Acyl-CoA N-acyltransferases (Nat)"/>
    <property type="match status" value="1"/>
</dbReference>